<dbReference type="SMART" id="SM00487">
    <property type="entry name" value="DEXDc"/>
    <property type="match status" value="1"/>
</dbReference>
<keyword evidence="8" id="KW-0156">Chromatin regulator</keyword>
<accession>A0A9P5VM86</accession>
<sequence length="1222" mass="135228">MSALQRLQEFRFKKEQAKALGGATSTSASSSTSSLSAGSSNSSKVHASSVTAAAPVIKVPVREPKIYALASDSDSEGSELTRGVTKLSTNSPVRRSPNLPASSKLTSSTNNKGFAPIFNQPSSAKPRQPTPPALLRASSSTPELTSPESKKVPFKKLVSSFRYTGEGAPDQTNDLDDSDLSLSSLDDIMSDNDVTMAEPSTSKTDNKNSVKRQIDISSDSDSDTNRSNSPPRRRLMKKSDMSRTSTPDEAPKRRRLVKKVTVLESTDDEASNKDSASPSAIVLSDDDDQSGGSNSMDHNISKLMNTFPDLKFEDIKQALSDSNGDYARAASKLVSGPSDLFSLDRESSRPAFAKQSTANGSGSSQRTKLLKLISRKDTSESPARSGSPASPKLKVKRSVQSESEDSGESFDDNSDCESKSFRYQDRKEERALQFFNDSTLLEMRELTGCSKAQATGVLSLRPFSNYDQMCVVLRKTKGVGEKIVYNYLTTSDAIRAVDMMLKTVDRVRQDLVGTLSIWLGDENKNLFEVSNSSNSMRVTEIKEDGAENENADEDEDPGMELLEIDAEKLEQTEEGKKAMEGFIRKQPDNMAPGFKLKGYQLLGINWLALLWRKKLSGILADEMGLGKTAQVITFLAHLFESGEKGPFLIIVPSSTLSNWMREFEKFCPELDVRSYYGSQAEREEMRYELDEDPSYNVVVTTYTIATGNNDERKFLNKRNFKGIVLDEGHMVKNCNSARYKQLMSIKTSFRLLLTGTPLQNNLEELLSLLIFIMPKLFAEHEEVLRTMFKVKVDATSEKSTLLSQERISRARHMIAPFVLRRKKIHVLKDLPSKVERVIFCDLSSEQQALYDRIMSSNALQIVLGESDENGMGGGADLDPIELDSMDPKAKARALKKKASGKQTAAAKKAANEQFANMLMQLRKAALHPMLFREKYTDDILKKMAKTCTREVEFCDSNIDYIEEDMSVMTDFELHRFCLQYKSVRKFALPGDPWMDAGKVQELERLLPTLIKKDKSRILIFSQFTMMLTILESVLQTMKIKYLRMDGQTKVDERQPMIDSFNDDTSYKVFILSTKAGGFGINLTGANVVIMYDQDFNPQNDKQAEDRAHRVGQTREVEVIKLISKGTVEEQIYQLANLKLKLDQHVSEDGAAKAVESSSSGSSVPSAGLLSLIKQNLKATQAASTDASKATVDTVGPSEKKKSPPSPSLSLSSSSSLSSADSP</sequence>
<feature type="region of interest" description="Disordered" evidence="11">
    <location>
        <begin position="68"/>
        <end position="301"/>
    </location>
</feature>
<comment type="subcellular location">
    <subcellularLocation>
        <location evidence="1">Nucleus</location>
    </subcellularLocation>
</comment>
<dbReference type="PANTHER" id="PTHR10799">
    <property type="entry name" value="SNF2/RAD54 HELICASE FAMILY"/>
    <property type="match status" value="1"/>
</dbReference>
<evidence type="ECO:0000259" key="13">
    <source>
        <dbReference type="PROSITE" id="PS51194"/>
    </source>
</evidence>
<evidence type="ECO:0000256" key="4">
    <source>
        <dbReference type="ARBA" id="ARBA00022741"/>
    </source>
</evidence>
<keyword evidence="6" id="KW-0347">Helicase</keyword>
<proteinExistence type="inferred from homology"/>
<protein>
    <recommendedName>
        <fullName evidence="3">DNA helicase</fullName>
        <ecNumber evidence="3">3.6.4.12</ecNumber>
    </recommendedName>
</protein>
<dbReference type="EMBL" id="JAAAUY010000299">
    <property type="protein sequence ID" value="KAF9331829.1"/>
    <property type="molecule type" value="Genomic_DNA"/>
</dbReference>
<dbReference type="Pfam" id="PF00271">
    <property type="entry name" value="Helicase_C"/>
    <property type="match status" value="1"/>
</dbReference>
<dbReference type="InterPro" id="IPR000330">
    <property type="entry name" value="SNF2_N"/>
</dbReference>
<evidence type="ECO:0000256" key="3">
    <source>
        <dbReference type="ARBA" id="ARBA00012551"/>
    </source>
</evidence>
<dbReference type="SUPFAM" id="SSF52540">
    <property type="entry name" value="P-loop containing nucleoside triphosphate hydrolases"/>
    <property type="match status" value="2"/>
</dbReference>
<evidence type="ECO:0000256" key="10">
    <source>
        <dbReference type="ARBA" id="ARBA00023242"/>
    </source>
</evidence>
<feature type="region of interest" description="Disordered" evidence="11">
    <location>
        <begin position="1180"/>
        <end position="1222"/>
    </location>
</feature>
<dbReference type="GO" id="GO:0003678">
    <property type="term" value="F:DNA helicase activity"/>
    <property type="evidence" value="ECO:0007669"/>
    <property type="project" value="UniProtKB-EC"/>
</dbReference>
<name>A0A9P5VM86_9FUNG</name>
<dbReference type="EC" id="3.6.4.12" evidence="3"/>
<keyword evidence="7" id="KW-0067">ATP-binding</keyword>
<dbReference type="GO" id="GO:0005634">
    <property type="term" value="C:nucleus"/>
    <property type="evidence" value="ECO:0007669"/>
    <property type="project" value="UniProtKB-SubCell"/>
</dbReference>
<evidence type="ECO:0000313" key="14">
    <source>
        <dbReference type="EMBL" id="KAF9331829.1"/>
    </source>
</evidence>
<feature type="compositionally biased region" description="Low complexity" evidence="11">
    <location>
        <begin position="21"/>
        <end position="50"/>
    </location>
</feature>
<evidence type="ECO:0000259" key="12">
    <source>
        <dbReference type="PROSITE" id="PS51192"/>
    </source>
</evidence>
<evidence type="ECO:0000256" key="9">
    <source>
        <dbReference type="ARBA" id="ARBA00023125"/>
    </source>
</evidence>
<keyword evidence="4" id="KW-0547">Nucleotide-binding</keyword>
<evidence type="ECO:0000256" key="1">
    <source>
        <dbReference type="ARBA" id="ARBA00004123"/>
    </source>
</evidence>
<keyword evidence="9" id="KW-0238">DNA-binding</keyword>
<dbReference type="SMART" id="SM00490">
    <property type="entry name" value="HELICc"/>
    <property type="match status" value="1"/>
</dbReference>
<dbReference type="GO" id="GO:0006325">
    <property type="term" value="P:chromatin organization"/>
    <property type="evidence" value="ECO:0007669"/>
    <property type="project" value="UniProtKB-KW"/>
</dbReference>
<evidence type="ECO:0000256" key="11">
    <source>
        <dbReference type="SAM" id="MobiDB-lite"/>
    </source>
</evidence>
<reference evidence="14" key="1">
    <citation type="journal article" date="2020" name="Fungal Divers.">
        <title>Resolving the Mortierellaceae phylogeny through synthesis of multi-gene phylogenetics and phylogenomics.</title>
        <authorList>
            <person name="Vandepol N."/>
            <person name="Liber J."/>
            <person name="Desiro A."/>
            <person name="Na H."/>
            <person name="Kennedy M."/>
            <person name="Barry K."/>
            <person name="Grigoriev I.V."/>
            <person name="Miller A.N."/>
            <person name="O'Donnell K."/>
            <person name="Stajich J.E."/>
            <person name="Bonito G."/>
        </authorList>
    </citation>
    <scope>NUCLEOTIDE SEQUENCE</scope>
    <source>
        <strain evidence="14">NVP1</strain>
    </source>
</reference>
<evidence type="ECO:0000256" key="2">
    <source>
        <dbReference type="ARBA" id="ARBA00007025"/>
    </source>
</evidence>
<dbReference type="InterPro" id="IPR001650">
    <property type="entry name" value="Helicase_C-like"/>
</dbReference>
<feature type="region of interest" description="Disordered" evidence="11">
    <location>
        <begin position="16"/>
        <end position="55"/>
    </location>
</feature>
<keyword evidence="15" id="KW-1185">Reference proteome</keyword>
<keyword evidence="10" id="KW-0539">Nucleus</keyword>
<dbReference type="AlphaFoldDB" id="A0A9P5VM86"/>
<dbReference type="Gene3D" id="3.40.50.10810">
    <property type="entry name" value="Tandem AAA-ATPase domain"/>
    <property type="match status" value="1"/>
</dbReference>
<feature type="region of interest" description="Disordered" evidence="11">
    <location>
        <begin position="341"/>
        <end position="422"/>
    </location>
</feature>
<dbReference type="Proteomes" id="UP000696485">
    <property type="component" value="Unassembled WGS sequence"/>
</dbReference>
<dbReference type="InterPro" id="IPR038718">
    <property type="entry name" value="SNF2-like_sf"/>
</dbReference>
<dbReference type="PROSITE" id="PS51192">
    <property type="entry name" value="HELICASE_ATP_BIND_1"/>
    <property type="match status" value="1"/>
</dbReference>
<evidence type="ECO:0000256" key="5">
    <source>
        <dbReference type="ARBA" id="ARBA00022801"/>
    </source>
</evidence>
<feature type="compositionally biased region" description="Basic and acidic residues" evidence="11">
    <location>
        <begin position="204"/>
        <end position="214"/>
    </location>
</feature>
<feature type="domain" description="Helicase C-terminal" evidence="13">
    <location>
        <begin position="1001"/>
        <end position="1158"/>
    </location>
</feature>
<dbReference type="CDD" id="cd18793">
    <property type="entry name" value="SF2_C_SNF"/>
    <property type="match status" value="1"/>
</dbReference>
<comment type="similarity">
    <text evidence="2">Belongs to the SNF2/RAD54 helicase family.</text>
</comment>
<dbReference type="Gene3D" id="3.40.50.300">
    <property type="entry name" value="P-loop containing nucleotide triphosphate hydrolases"/>
    <property type="match status" value="1"/>
</dbReference>
<dbReference type="FunFam" id="3.40.50.10810:FF:000014">
    <property type="entry name" value="SWI/SNF-related matrix-associated actin-dependent regulator of chromatin subfamily A containing DEAD/H box 1"/>
    <property type="match status" value="1"/>
</dbReference>
<feature type="domain" description="Helicase ATP-binding" evidence="12">
    <location>
        <begin position="608"/>
        <end position="775"/>
    </location>
</feature>
<dbReference type="InterPro" id="IPR014001">
    <property type="entry name" value="Helicase_ATP-bd"/>
</dbReference>
<evidence type="ECO:0000256" key="6">
    <source>
        <dbReference type="ARBA" id="ARBA00022806"/>
    </source>
</evidence>
<feature type="compositionally biased region" description="Polar residues" evidence="11">
    <location>
        <begin position="354"/>
        <end position="367"/>
    </location>
</feature>
<feature type="compositionally biased region" description="Acidic residues" evidence="11">
    <location>
        <begin position="402"/>
        <end position="415"/>
    </location>
</feature>
<feature type="compositionally biased region" description="Low complexity" evidence="11">
    <location>
        <begin position="138"/>
        <end position="147"/>
    </location>
</feature>
<dbReference type="Pfam" id="PF00176">
    <property type="entry name" value="SNF2-rel_dom"/>
    <property type="match status" value="1"/>
</dbReference>
<organism evidence="14 15">
    <name type="scientific">Podila minutissima</name>
    <dbReference type="NCBI Taxonomy" id="64525"/>
    <lineage>
        <taxon>Eukaryota</taxon>
        <taxon>Fungi</taxon>
        <taxon>Fungi incertae sedis</taxon>
        <taxon>Mucoromycota</taxon>
        <taxon>Mortierellomycotina</taxon>
        <taxon>Mortierellomycetes</taxon>
        <taxon>Mortierellales</taxon>
        <taxon>Mortierellaceae</taxon>
        <taxon>Podila</taxon>
    </lineage>
</organism>
<dbReference type="GO" id="GO:0005524">
    <property type="term" value="F:ATP binding"/>
    <property type="evidence" value="ECO:0007669"/>
    <property type="project" value="UniProtKB-KW"/>
</dbReference>
<keyword evidence="5" id="KW-0378">Hydrolase</keyword>
<evidence type="ECO:0000256" key="8">
    <source>
        <dbReference type="ARBA" id="ARBA00022853"/>
    </source>
</evidence>
<comment type="caution">
    <text evidence="14">The sequence shown here is derived from an EMBL/GenBank/DDBJ whole genome shotgun (WGS) entry which is preliminary data.</text>
</comment>
<gene>
    <name evidence="14" type="ORF">BG006_005291</name>
</gene>
<feature type="compositionally biased region" description="Polar residues" evidence="11">
    <location>
        <begin position="86"/>
        <end position="112"/>
    </location>
</feature>
<dbReference type="InterPro" id="IPR027417">
    <property type="entry name" value="P-loop_NTPase"/>
</dbReference>
<evidence type="ECO:0000313" key="15">
    <source>
        <dbReference type="Proteomes" id="UP000696485"/>
    </source>
</evidence>
<feature type="compositionally biased region" description="Low complexity" evidence="11">
    <location>
        <begin position="1207"/>
        <end position="1222"/>
    </location>
</feature>
<evidence type="ECO:0000256" key="7">
    <source>
        <dbReference type="ARBA" id="ARBA00022840"/>
    </source>
</evidence>
<dbReference type="GO" id="GO:0003677">
    <property type="term" value="F:DNA binding"/>
    <property type="evidence" value="ECO:0007669"/>
    <property type="project" value="UniProtKB-KW"/>
</dbReference>
<dbReference type="PROSITE" id="PS51194">
    <property type="entry name" value="HELICASE_CTER"/>
    <property type="match status" value="1"/>
</dbReference>
<dbReference type="InterPro" id="IPR049730">
    <property type="entry name" value="SNF2/RAD54-like_C"/>
</dbReference>
<dbReference type="GO" id="GO:0005694">
    <property type="term" value="C:chromosome"/>
    <property type="evidence" value="ECO:0007669"/>
    <property type="project" value="UniProtKB-ARBA"/>
</dbReference>
<dbReference type="GO" id="GO:0016787">
    <property type="term" value="F:hydrolase activity"/>
    <property type="evidence" value="ECO:0007669"/>
    <property type="project" value="UniProtKB-KW"/>
</dbReference>